<sequence>MIEMKMMIDKLSGAPALIPGASEEDLELFVQRCQLALLAMPPSEYLELLGVCNGAAENGVFLYSTRRIPFSDCAGETNDFIEMNLNWRDLEWMKDYLVFGESDMDVYVLEMSSKIYQVRDRQAFDNVYYEFSTFNEMVSHMFGFMAVG</sequence>
<dbReference type="AlphaFoldDB" id="V7D650"/>
<name>V7D650_9PSED</name>
<evidence type="ECO:0000313" key="1">
    <source>
        <dbReference type="EMBL" id="ESW37827.1"/>
    </source>
</evidence>
<dbReference type="SUPFAM" id="SSF160631">
    <property type="entry name" value="SMI1/KNR4-like"/>
    <property type="match status" value="1"/>
</dbReference>
<dbReference type="NCBIfam" id="NF038335">
    <property type="entry name" value="YPO0640_fam"/>
    <property type="match status" value="1"/>
</dbReference>
<dbReference type="Proteomes" id="UP000018511">
    <property type="component" value="Unassembled WGS sequence"/>
</dbReference>
<dbReference type="Gene3D" id="3.40.1580.10">
    <property type="entry name" value="SMI1/KNR4-like"/>
    <property type="match status" value="1"/>
</dbReference>
<dbReference type="RefSeq" id="WP_023662513.1">
    <property type="nucleotide sequence ID" value="NZ_AXUP01000336.1"/>
</dbReference>
<accession>V7D650</accession>
<dbReference type="EMBL" id="AXUP01000336">
    <property type="protein sequence ID" value="ESW37827.1"/>
    <property type="molecule type" value="Genomic_DNA"/>
</dbReference>
<comment type="caution">
    <text evidence="1">The sequence shown here is derived from an EMBL/GenBank/DDBJ whole genome shotgun (WGS) entry which is preliminary data.</text>
</comment>
<organism evidence="1 2">
    <name type="scientific">Pseudomonas taiwanensis SJ9</name>
    <dbReference type="NCBI Taxonomy" id="1388762"/>
    <lineage>
        <taxon>Bacteria</taxon>
        <taxon>Pseudomonadati</taxon>
        <taxon>Pseudomonadota</taxon>
        <taxon>Gammaproteobacteria</taxon>
        <taxon>Pseudomonadales</taxon>
        <taxon>Pseudomonadaceae</taxon>
        <taxon>Pseudomonas</taxon>
    </lineage>
</organism>
<dbReference type="InterPro" id="IPR037883">
    <property type="entry name" value="Knr4/Smi1-like_sf"/>
</dbReference>
<protein>
    <recommendedName>
        <fullName evidence="3">Knr4/Smi1-like domain-containing protein</fullName>
    </recommendedName>
</protein>
<evidence type="ECO:0008006" key="3">
    <source>
        <dbReference type="Google" id="ProtNLM"/>
    </source>
</evidence>
<gene>
    <name evidence="1" type="ORF">O164_21525</name>
</gene>
<proteinExistence type="predicted"/>
<reference evidence="1 2" key="1">
    <citation type="submission" date="2013-10" db="EMBL/GenBank/DDBJ databases">
        <title>Whole Genome Shotgun Sequence of Pseudomonas taiwanensis SJ9.</title>
        <authorList>
            <person name="Hong S.-J."/>
            <person name="Shin J.-H."/>
        </authorList>
    </citation>
    <scope>NUCLEOTIDE SEQUENCE [LARGE SCALE GENOMIC DNA]</scope>
    <source>
        <strain evidence="1 2">SJ9</strain>
    </source>
</reference>
<evidence type="ECO:0000313" key="2">
    <source>
        <dbReference type="Proteomes" id="UP000018511"/>
    </source>
</evidence>